<dbReference type="GO" id="GO:0008757">
    <property type="term" value="F:S-adenosylmethionine-dependent methyltransferase activity"/>
    <property type="evidence" value="ECO:0007669"/>
    <property type="project" value="InterPro"/>
</dbReference>
<dbReference type="EMBL" id="MHVR01000020">
    <property type="protein sequence ID" value="OHA95703.1"/>
    <property type="molecule type" value="Genomic_DNA"/>
</dbReference>
<evidence type="ECO:0000259" key="1">
    <source>
        <dbReference type="Pfam" id="PF08241"/>
    </source>
</evidence>
<dbReference type="AlphaFoldDB" id="A0A1G2TEN1"/>
<name>A0A1G2TEN1_9BACT</name>
<comment type="caution">
    <text evidence="2">The sequence shown here is derived from an EMBL/GenBank/DDBJ whole genome shotgun (WGS) entry which is preliminary data.</text>
</comment>
<dbReference type="Proteomes" id="UP000178175">
    <property type="component" value="Unassembled WGS sequence"/>
</dbReference>
<sequence>MLGKTNWTDHLHNIRKREIDLVFSLLSRTHFVSGLEIGAGDGFQTTLLAPHIDKLISSDLNFKRIKDSLKVSNVEYRQVDADNITGVFSPASFDLIFSSNVLEHVRSPKTVLGATHKMLRDDGYAVHIVPSRAIKIFYLLLYYPHLFFLAIERLFGKLKGESFFQGAGVNLGNNINLAVQSPSSRFKKFLFPSVHGNFRSHGEEFIAYGRDKWEKLFTDNGYSVKAYANGPAFSGYGFGFNNLRRLLERLGVSSEHIFILKKMSQFEVDTWAYTKKYLSHGSFRDQKKFVNDWLKKDKSAKAFFNDFQLAVGNPRGKKVLDIGFGNGIIAGEFIKAGALVYGLETEEDLVKMSGNSNMHLYDGRKFPFDRDSFDYVYSTSVLEHMSYPEEVIKEIGRTLKPGGKFYLSFPNRYAPKETHTGIWFISWLPRFKSKRLEDWNLHFVSFFALKKMANGAGLRIVYNTHSHSSIRRLVKQMLAFCGVHYGVLLKTIIIVLDKPANEGKNYKNYNKSVLGENI</sequence>
<dbReference type="PANTHER" id="PTHR43861">
    <property type="entry name" value="TRANS-ACONITATE 2-METHYLTRANSFERASE-RELATED"/>
    <property type="match status" value="1"/>
</dbReference>
<evidence type="ECO:0000313" key="3">
    <source>
        <dbReference type="Proteomes" id="UP000178175"/>
    </source>
</evidence>
<reference evidence="2 3" key="1">
    <citation type="journal article" date="2016" name="Nat. Commun.">
        <title>Thousands of microbial genomes shed light on interconnected biogeochemical processes in an aquifer system.</title>
        <authorList>
            <person name="Anantharaman K."/>
            <person name="Brown C.T."/>
            <person name="Hug L.A."/>
            <person name="Sharon I."/>
            <person name="Castelle C.J."/>
            <person name="Probst A.J."/>
            <person name="Thomas B.C."/>
            <person name="Singh A."/>
            <person name="Wilkins M.J."/>
            <person name="Karaoz U."/>
            <person name="Brodie E.L."/>
            <person name="Williams K.H."/>
            <person name="Hubbard S.S."/>
            <person name="Banfield J.F."/>
        </authorList>
    </citation>
    <scope>NUCLEOTIDE SEQUENCE [LARGE SCALE GENOMIC DNA]</scope>
</reference>
<dbReference type="Gene3D" id="3.40.50.150">
    <property type="entry name" value="Vaccinia Virus protein VP39"/>
    <property type="match status" value="2"/>
</dbReference>
<dbReference type="InterPro" id="IPR029063">
    <property type="entry name" value="SAM-dependent_MTases_sf"/>
</dbReference>
<dbReference type="Pfam" id="PF08241">
    <property type="entry name" value="Methyltransf_11"/>
    <property type="match status" value="1"/>
</dbReference>
<dbReference type="PANTHER" id="PTHR43861:SF6">
    <property type="entry name" value="METHYLTRANSFERASE TYPE 11"/>
    <property type="match status" value="1"/>
</dbReference>
<dbReference type="Pfam" id="PF13489">
    <property type="entry name" value="Methyltransf_23"/>
    <property type="match status" value="1"/>
</dbReference>
<proteinExistence type="predicted"/>
<protein>
    <recommendedName>
        <fullName evidence="1">Methyltransferase type 11 domain-containing protein</fullName>
    </recommendedName>
</protein>
<gene>
    <name evidence="2" type="ORF">A3C70_03280</name>
</gene>
<dbReference type="SUPFAM" id="SSF53335">
    <property type="entry name" value="S-adenosyl-L-methionine-dependent methyltransferases"/>
    <property type="match status" value="2"/>
</dbReference>
<evidence type="ECO:0000313" key="2">
    <source>
        <dbReference type="EMBL" id="OHA95703.1"/>
    </source>
</evidence>
<feature type="domain" description="Methyltransferase type 11" evidence="1">
    <location>
        <begin position="35"/>
        <end position="126"/>
    </location>
</feature>
<accession>A0A1G2TEN1</accession>
<dbReference type="CDD" id="cd02440">
    <property type="entry name" value="AdoMet_MTases"/>
    <property type="match status" value="2"/>
</dbReference>
<dbReference type="InterPro" id="IPR013216">
    <property type="entry name" value="Methyltransf_11"/>
</dbReference>
<organism evidence="2 3">
    <name type="scientific">Candidatus Zambryskibacteria bacterium RIFCSPHIGHO2_02_FULL_43_14</name>
    <dbReference type="NCBI Taxonomy" id="1802748"/>
    <lineage>
        <taxon>Bacteria</taxon>
        <taxon>Candidatus Zambryskiibacteriota</taxon>
    </lineage>
</organism>